<evidence type="ECO:0000313" key="3">
    <source>
        <dbReference type="EMBL" id="GIO70179.1"/>
    </source>
</evidence>
<dbReference type="InterPro" id="IPR036582">
    <property type="entry name" value="Mao_N_sf"/>
</dbReference>
<evidence type="ECO:0000259" key="2">
    <source>
        <dbReference type="Pfam" id="PF07833"/>
    </source>
</evidence>
<sequence length="663" mass="71466">MNLNWKKSLLVMALGAFALGLSPAFGAHEASAAGEEQLQIKDIAGKNTYLMSDGSMWTTVMQIEGTRVLHTKGNIETISGDLYDGLGITKDGRLVEWDTGLAPHPVEGAAGVKQVSGSYWLKSDGTVWIGNKKLKNLSGIVQIAYGEKDFAALAQNGDLLFEDSRKQDTYKKFGTVADPSSVKSMAVHDDRVALLFNSGEVVLYEGSNFDDNGKIIPVTVAQDAVHITYVSADPTDVLIVTRKDGSVWLTGEYSNRWKLTHQVQGLSNVVKTAVDAYADKLSEGIYAQRSDGTWVFSKDDEIKPIDVPTVKAVSVSLSDREPFVGDAVEVHIQETYTNGAKIKVPVSEAKLEMDKPYLLKQQADGKLKTAGVGQTKLTVTSGGVSASVTVSASLRDSLKFAKQVNGTVFLPVKTVSKALGGTATPSGDGWNVAFGDASLSFKVGSLAAQFGGKDVQLKAAPFTEKGETYIPASLLADTLGAKVSWDSKWKQADISFGSAKMTVVSTETAGLIKKAMQGSLAKFIGKSYWVNDFEGWERFSKVTVADVLPTDTGSFVIVFKTPAGKTLKSDSMSSSEVIKTLTDSSYFLNYDPYKKYKWSASTWKQIKAGNVALGMTKEQVLLSWGAPIAKDIQKVQGSTIETWGYASYDFVSFLNGKVTLIIM</sequence>
<organism evidence="3 4">
    <name type="scientific">Paenibacillus cookii</name>
    <dbReference type="NCBI Taxonomy" id="157839"/>
    <lineage>
        <taxon>Bacteria</taxon>
        <taxon>Bacillati</taxon>
        <taxon>Bacillota</taxon>
        <taxon>Bacilli</taxon>
        <taxon>Bacillales</taxon>
        <taxon>Paenibacillaceae</taxon>
        <taxon>Paenibacillus</taxon>
    </lineage>
</organism>
<keyword evidence="4" id="KW-1185">Reference proteome</keyword>
<dbReference type="SUPFAM" id="SSF55383">
    <property type="entry name" value="Copper amine oxidase, domain N"/>
    <property type="match status" value="1"/>
</dbReference>
<reference evidence="3 4" key="1">
    <citation type="submission" date="2021-03" db="EMBL/GenBank/DDBJ databases">
        <title>Antimicrobial resistance genes in bacteria isolated from Japanese honey, and their potential for conferring macrolide and lincosamide resistance in the American foulbrood pathogen Paenibacillus larvae.</title>
        <authorList>
            <person name="Okamoto M."/>
            <person name="Kumagai M."/>
            <person name="Kanamori H."/>
            <person name="Takamatsu D."/>
        </authorList>
    </citation>
    <scope>NUCLEOTIDE SEQUENCE [LARGE SCALE GENOMIC DNA]</scope>
    <source>
        <strain evidence="3 4">J21TS3</strain>
    </source>
</reference>
<feature type="domain" description="Copper amine oxidase-like N-terminal" evidence="2">
    <location>
        <begin position="404"/>
        <end position="490"/>
    </location>
</feature>
<feature type="chain" id="PRO_5046651578" description="Copper amine oxidase-like N-terminal domain-containing protein" evidence="1">
    <location>
        <begin position="27"/>
        <end position="663"/>
    </location>
</feature>
<dbReference type="InterPro" id="IPR012854">
    <property type="entry name" value="Cu_amine_oxidase-like_N"/>
</dbReference>
<keyword evidence="1" id="KW-0732">Signal</keyword>
<accession>A0ABQ4M3R6</accession>
<dbReference type="SUPFAM" id="SSF50985">
    <property type="entry name" value="RCC1/BLIP-II"/>
    <property type="match status" value="1"/>
</dbReference>
<gene>
    <name evidence="3" type="ORF">J21TS3_50000</name>
</gene>
<dbReference type="Pfam" id="PF07833">
    <property type="entry name" value="Cu_amine_oxidN1"/>
    <property type="match status" value="1"/>
</dbReference>
<dbReference type="EMBL" id="BORW01000050">
    <property type="protein sequence ID" value="GIO70179.1"/>
    <property type="molecule type" value="Genomic_DNA"/>
</dbReference>
<dbReference type="Gene3D" id="3.30.457.10">
    <property type="entry name" value="Copper amine oxidase-like, N-terminal domain"/>
    <property type="match status" value="1"/>
</dbReference>
<protein>
    <recommendedName>
        <fullName evidence="2">Copper amine oxidase-like N-terminal domain-containing protein</fullName>
    </recommendedName>
</protein>
<evidence type="ECO:0000313" key="4">
    <source>
        <dbReference type="Proteomes" id="UP000680638"/>
    </source>
</evidence>
<feature type="signal peptide" evidence="1">
    <location>
        <begin position="1"/>
        <end position="26"/>
    </location>
</feature>
<comment type="caution">
    <text evidence="3">The sequence shown here is derived from an EMBL/GenBank/DDBJ whole genome shotgun (WGS) entry which is preliminary data.</text>
</comment>
<dbReference type="InterPro" id="IPR009091">
    <property type="entry name" value="RCC1/BLIP-II"/>
</dbReference>
<proteinExistence type="predicted"/>
<dbReference type="Proteomes" id="UP000680638">
    <property type="component" value="Unassembled WGS sequence"/>
</dbReference>
<name>A0ABQ4M3R6_9BACL</name>
<evidence type="ECO:0000256" key="1">
    <source>
        <dbReference type="SAM" id="SignalP"/>
    </source>
</evidence>